<dbReference type="Proteomes" id="UP000027222">
    <property type="component" value="Unassembled WGS sequence"/>
</dbReference>
<dbReference type="OrthoDB" id="2748837at2759"/>
<dbReference type="AlphaFoldDB" id="A0A067SVV2"/>
<sequence length="144" mass="16069">MIEELGNLLEDLPGAANQMRCFTHMLNLIVKSIIKQFDKPEAKANKVFDNATKELLKLAGDINAEEKESKPGEDGESGEVDSVEGWVDECKMMSEEELLELDLCVKPVCLLLTKLCKTAFAIKNSTTIILPRWFSVLEDLKIPA</sequence>
<dbReference type="EMBL" id="KL142383">
    <property type="protein sequence ID" value="KDR74202.1"/>
    <property type="molecule type" value="Genomic_DNA"/>
</dbReference>
<name>A0A067SVV2_GALM3</name>
<proteinExistence type="predicted"/>
<protein>
    <recommendedName>
        <fullName evidence="3">hAT-like transposase RNase-H fold domain-containing protein</fullName>
    </recommendedName>
</protein>
<keyword evidence="2" id="KW-1185">Reference proteome</keyword>
<gene>
    <name evidence="1" type="ORF">GALMADRAFT_141284</name>
</gene>
<evidence type="ECO:0000313" key="1">
    <source>
        <dbReference type="EMBL" id="KDR74202.1"/>
    </source>
</evidence>
<dbReference type="HOGENOM" id="CLU_096306_1_0_1"/>
<evidence type="ECO:0000313" key="2">
    <source>
        <dbReference type="Proteomes" id="UP000027222"/>
    </source>
</evidence>
<evidence type="ECO:0008006" key="3">
    <source>
        <dbReference type="Google" id="ProtNLM"/>
    </source>
</evidence>
<accession>A0A067SVV2</accession>
<organism evidence="1 2">
    <name type="scientific">Galerina marginata (strain CBS 339.88)</name>
    <dbReference type="NCBI Taxonomy" id="685588"/>
    <lineage>
        <taxon>Eukaryota</taxon>
        <taxon>Fungi</taxon>
        <taxon>Dikarya</taxon>
        <taxon>Basidiomycota</taxon>
        <taxon>Agaricomycotina</taxon>
        <taxon>Agaricomycetes</taxon>
        <taxon>Agaricomycetidae</taxon>
        <taxon>Agaricales</taxon>
        <taxon>Agaricineae</taxon>
        <taxon>Strophariaceae</taxon>
        <taxon>Galerina</taxon>
    </lineage>
</organism>
<reference evidence="2" key="1">
    <citation type="journal article" date="2014" name="Proc. Natl. Acad. Sci. U.S.A.">
        <title>Extensive sampling of basidiomycete genomes demonstrates inadequacy of the white-rot/brown-rot paradigm for wood decay fungi.</title>
        <authorList>
            <person name="Riley R."/>
            <person name="Salamov A.A."/>
            <person name="Brown D.W."/>
            <person name="Nagy L.G."/>
            <person name="Floudas D."/>
            <person name="Held B.W."/>
            <person name="Levasseur A."/>
            <person name="Lombard V."/>
            <person name="Morin E."/>
            <person name="Otillar R."/>
            <person name="Lindquist E.A."/>
            <person name="Sun H."/>
            <person name="LaButti K.M."/>
            <person name="Schmutz J."/>
            <person name="Jabbour D."/>
            <person name="Luo H."/>
            <person name="Baker S.E."/>
            <person name="Pisabarro A.G."/>
            <person name="Walton J.D."/>
            <person name="Blanchette R.A."/>
            <person name="Henrissat B."/>
            <person name="Martin F."/>
            <person name="Cullen D."/>
            <person name="Hibbett D.S."/>
            <person name="Grigoriev I.V."/>
        </authorList>
    </citation>
    <scope>NUCLEOTIDE SEQUENCE [LARGE SCALE GENOMIC DNA]</scope>
    <source>
        <strain evidence="2">CBS 339.88</strain>
    </source>
</reference>